<accession>A0A6A6SIR2</accession>
<protein>
    <recommendedName>
        <fullName evidence="2">DUF1308 domain-containing protein</fullName>
    </recommendedName>
</protein>
<dbReference type="PANTHER" id="PTHR13379">
    <property type="entry name" value="UNCHARACTERIZED DUF1308"/>
    <property type="match status" value="1"/>
</dbReference>
<dbReference type="InterPro" id="IPR010733">
    <property type="entry name" value="DUF1308"/>
</dbReference>
<feature type="region of interest" description="Disordered" evidence="1">
    <location>
        <begin position="125"/>
        <end position="145"/>
    </location>
</feature>
<evidence type="ECO:0000256" key="1">
    <source>
        <dbReference type="SAM" id="MobiDB-lite"/>
    </source>
</evidence>
<feature type="domain" description="DUF1308" evidence="2">
    <location>
        <begin position="300"/>
        <end position="402"/>
    </location>
</feature>
<dbReference type="Proteomes" id="UP000799753">
    <property type="component" value="Unassembled WGS sequence"/>
</dbReference>
<organism evidence="3 4">
    <name type="scientific">Massarina eburnea CBS 473.64</name>
    <dbReference type="NCBI Taxonomy" id="1395130"/>
    <lineage>
        <taxon>Eukaryota</taxon>
        <taxon>Fungi</taxon>
        <taxon>Dikarya</taxon>
        <taxon>Ascomycota</taxon>
        <taxon>Pezizomycotina</taxon>
        <taxon>Dothideomycetes</taxon>
        <taxon>Pleosporomycetidae</taxon>
        <taxon>Pleosporales</taxon>
        <taxon>Massarineae</taxon>
        <taxon>Massarinaceae</taxon>
        <taxon>Massarina</taxon>
    </lineage>
</organism>
<reference evidence="3" key="1">
    <citation type="journal article" date="2020" name="Stud. Mycol.">
        <title>101 Dothideomycetes genomes: a test case for predicting lifestyles and emergence of pathogens.</title>
        <authorList>
            <person name="Haridas S."/>
            <person name="Albert R."/>
            <person name="Binder M."/>
            <person name="Bloem J."/>
            <person name="Labutti K."/>
            <person name="Salamov A."/>
            <person name="Andreopoulos B."/>
            <person name="Baker S."/>
            <person name="Barry K."/>
            <person name="Bills G."/>
            <person name="Bluhm B."/>
            <person name="Cannon C."/>
            <person name="Castanera R."/>
            <person name="Culley D."/>
            <person name="Daum C."/>
            <person name="Ezra D."/>
            <person name="Gonzalez J."/>
            <person name="Henrissat B."/>
            <person name="Kuo A."/>
            <person name="Liang C."/>
            <person name="Lipzen A."/>
            <person name="Lutzoni F."/>
            <person name="Magnuson J."/>
            <person name="Mondo S."/>
            <person name="Nolan M."/>
            <person name="Ohm R."/>
            <person name="Pangilinan J."/>
            <person name="Park H.-J."/>
            <person name="Ramirez L."/>
            <person name="Alfaro M."/>
            <person name="Sun H."/>
            <person name="Tritt A."/>
            <person name="Yoshinaga Y."/>
            <person name="Zwiers L.-H."/>
            <person name="Turgeon B."/>
            <person name="Goodwin S."/>
            <person name="Spatafora J."/>
            <person name="Crous P."/>
            <person name="Grigoriev I."/>
        </authorList>
    </citation>
    <scope>NUCLEOTIDE SEQUENCE</scope>
    <source>
        <strain evidence="3">CBS 473.64</strain>
    </source>
</reference>
<evidence type="ECO:0000313" key="4">
    <source>
        <dbReference type="Proteomes" id="UP000799753"/>
    </source>
</evidence>
<gene>
    <name evidence="3" type="ORF">P280DRAFT_440168</name>
</gene>
<dbReference type="PANTHER" id="PTHR13379:SF0">
    <property type="entry name" value="UPF0415 PROTEIN C7ORF25"/>
    <property type="match status" value="1"/>
</dbReference>
<evidence type="ECO:0000259" key="2">
    <source>
        <dbReference type="Pfam" id="PF07000"/>
    </source>
</evidence>
<feature type="compositionally biased region" description="Acidic residues" evidence="1">
    <location>
        <begin position="187"/>
        <end position="196"/>
    </location>
</feature>
<dbReference type="Pfam" id="PF07000">
    <property type="entry name" value="DUF1308"/>
    <property type="match status" value="1"/>
</dbReference>
<name>A0A6A6SIR2_9PLEO</name>
<sequence>MVDSLVSNLGELRLDDPQSIIQATIDRGNALQAEIQQYVSAVTEHQKHDWVPHRVNCRTLTSDLETELSALAKLKKSNPSPAQVQATNLLYFESIWAACKRSSGLVDFRRFFYWKQRKYGNHLSGKFAGQHKTQNRNKFTNRPGEKMNGATLVDIVAQSGREWVRVSTATQKRLIHDLAKLGWQNDSDSEDDDNDMPDASKNTREDGDNDDDEDEVFLVKNARELIRAARANPMRGRPPTVRFVLSRIESGKIKEVDAVLEKMRATGVIVQCANDLPETPSLDSVLSSLLVYPSDTSETLNIDCTILMAMISDVSHKECPILDRYPAQIRMQIEEEREEKLLPQHLYPAIGSHPMVCTQDAADQMNHIVETLAADEEKARADILLGQNDRQNVAPDVLLKQWQELSDHTIPNGFQLPIRVVPCNVEDMIKTLPAVATKLAPELGPSNAAIFFYGWANHLTTLSANRTRARQIERRLQEVGLDDGEVPPHIWCCGGPRSLVAKSRGPGRKKHEFKEI</sequence>
<dbReference type="AlphaFoldDB" id="A0A6A6SIR2"/>
<dbReference type="OrthoDB" id="441890at2759"/>
<dbReference type="EMBL" id="MU006776">
    <property type="protein sequence ID" value="KAF2646288.1"/>
    <property type="molecule type" value="Genomic_DNA"/>
</dbReference>
<proteinExistence type="predicted"/>
<feature type="region of interest" description="Disordered" evidence="1">
    <location>
        <begin position="185"/>
        <end position="214"/>
    </location>
</feature>
<keyword evidence="4" id="KW-1185">Reference proteome</keyword>
<evidence type="ECO:0000313" key="3">
    <source>
        <dbReference type="EMBL" id="KAF2646288.1"/>
    </source>
</evidence>